<dbReference type="GO" id="GO:0030976">
    <property type="term" value="F:thiamine pyrophosphate binding"/>
    <property type="evidence" value="ECO:0007669"/>
    <property type="project" value="InterPro"/>
</dbReference>
<dbReference type="NCBIfam" id="TIGR03336">
    <property type="entry name" value="IOR_alpha"/>
    <property type="match status" value="1"/>
</dbReference>
<keyword evidence="6 14" id="KW-0004">4Fe-4S</keyword>
<evidence type="ECO:0000256" key="1">
    <source>
        <dbReference type="ARBA" id="ARBA00002995"/>
    </source>
</evidence>
<keyword evidence="5 14" id="KW-0813">Transport</keyword>
<proteinExistence type="predicted"/>
<dbReference type="InterPro" id="IPR002880">
    <property type="entry name" value="Pyrv_Fd/Flavodoxin_OxRdtase_N"/>
</dbReference>
<gene>
    <name evidence="17" type="primary">iorA</name>
    <name evidence="17" type="ORF">ENV52_14750</name>
</gene>
<dbReference type="InterPro" id="IPR009014">
    <property type="entry name" value="Transketo_C/PFOR_II"/>
</dbReference>
<feature type="binding site" evidence="15">
    <location>
        <position position="583"/>
    </location>
    <ligand>
        <name>[4Fe-4S] cluster</name>
        <dbReference type="ChEBI" id="CHEBI:49883"/>
        <label>2</label>
    </ligand>
</feature>
<keyword evidence="11 14" id="KW-0411">Iron-sulfur</keyword>
<feature type="binding site" evidence="15">
    <location>
        <position position="574"/>
    </location>
    <ligand>
        <name>[4Fe-4S] cluster</name>
        <dbReference type="ChEBI" id="CHEBI:49883"/>
        <label>1</label>
    </ligand>
</feature>
<comment type="catalytic activity">
    <reaction evidence="13 14">
        <text>indole-3-pyruvate + 2 oxidized [2Fe-2S]-[ferredoxin] + CoA = (indol-3-yl)acetyl-CoA + 2 reduced [2Fe-2S]-[ferredoxin] + CO2 + H(+)</text>
        <dbReference type="Rhea" id="RHEA:12645"/>
        <dbReference type="Rhea" id="RHEA-COMP:10000"/>
        <dbReference type="Rhea" id="RHEA-COMP:10001"/>
        <dbReference type="ChEBI" id="CHEBI:15378"/>
        <dbReference type="ChEBI" id="CHEBI:16526"/>
        <dbReference type="ChEBI" id="CHEBI:17640"/>
        <dbReference type="ChEBI" id="CHEBI:33737"/>
        <dbReference type="ChEBI" id="CHEBI:33738"/>
        <dbReference type="ChEBI" id="CHEBI:57271"/>
        <dbReference type="ChEBI" id="CHEBI:57287"/>
        <dbReference type="EC" id="1.2.7.8"/>
    </reaction>
</comment>
<feature type="domain" description="4Fe-4S ferredoxin-type" evidence="16">
    <location>
        <begin position="595"/>
        <end position="622"/>
    </location>
</feature>
<dbReference type="AlphaFoldDB" id="A0A7V6DR64"/>
<evidence type="ECO:0000256" key="12">
    <source>
        <dbReference type="ARBA" id="ARBA00030514"/>
    </source>
</evidence>
<evidence type="ECO:0000256" key="5">
    <source>
        <dbReference type="ARBA" id="ARBA00022448"/>
    </source>
</evidence>
<evidence type="ECO:0000313" key="17">
    <source>
        <dbReference type="EMBL" id="HHS30944.1"/>
    </source>
</evidence>
<evidence type="ECO:0000256" key="11">
    <source>
        <dbReference type="ARBA" id="ARBA00023014"/>
    </source>
</evidence>
<evidence type="ECO:0000256" key="13">
    <source>
        <dbReference type="ARBA" id="ARBA00048332"/>
    </source>
</evidence>
<evidence type="ECO:0000256" key="6">
    <source>
        <dbReference type="ARBA" id="ARBA00022485"/>
    </source>
</evidence>
<evidence type="ECO:0000256" key="3">
    <source>
        <dbReference type="ARBA" id="ARBA00012812"/>
    </source>
</evidence>
<evidence type="ECO:0000256" key="4">
    <source>
        <dbReference type="ARBA" id="ARBA00017710"/>
    </source>
</evidence>
<dbReference type="PIRSF" id="PIRSF006439">
    <property type="entry name" value="Indolepyruvate_ferr_oxidored"/>
    <property type="match status" value="1"/>
</dbReference>
<accession>A0A7V6DR64</accession>
<dbReference type="Pfam" id="PF02775">
    <property type="entry name" value="TPP_enzyme_C"/>
    <property type="match status" value="1"/>
</dbReference>
<keyword evidence="9 14" id="KW-0560">Oxidoreductase</keyword>
<evidence type="ECO:0000256" key="8">
    <source>
        <dbReference type="ARBA" id="ARBA00022982"/>
    </source>
</evidence>
<dbReference type="SUPFAM" id="SSF52922">
    <property type="entry name" value="TK C-terminal domain-like"/>
    <property type="match status" value="1"/>
</dbReference>
<feature type="binding site" evidence="15">
    <location>
        <position position="604"/>
    </location>
    <ligand>
        <name>[4Fe-4S] cluster</name>
        <dbReference type="ChEBI" id="CHEBI:49883"/>
        <label>2</label>
    </ligand>
</feature>
<feature type="binding site" evidence="15">
    <location>
        <position position="571"/>
    </location>
    <ligand>
        <name>[4Fe-4S] cluster</name>
        <dbReference type="ChEBI" id="CHEBI:49883"/>
        <label>1</label>
    </ligand>
</feature>
<dbReference type="InterPro" id="IPR017721">
    <property type="entry name" value="IorA"/>
</dbReference>
<keyword evidence="7 14" id="KW-0479">Metal-binding</keyword>
<dbReference type="Gene3D" id="3.40.50.970">
    <property type="match status" value="2"/>
</dbReference>
<evidence type="ECO:0000256" key="14">
    <source>
        <dbReference type="PIRNR" id="PIRNR006439"/>
    </source>
</evidence>
<evidence type="ECO:0000256" key="7">
    <source>
        <dbReference type="ARBA" id="ARBA00022723"/>
    </source>
</evidence>
<dbReference type="EC" id="1.2.7.8" evidence="3 14"/>
<keyword evidence="17" id="KW-0670">Pyruvate</keyword>
<sequence length="623" mass="67040">MSQLLNGQAGERRLLLGNEAIVRGALEAGVSLAATYPGTPASEIGDRFYEISRQTDLVFEYSTNEKVALEVAAGASAAGWRTMASMKHVGLNVAADTLMTLGYVGVTGGLVIISADDPSLFSSQNEQDNRFYARMAGLFMLEPASPQEAKDMTKAAFALSEECGLPVLLRTTTRVNHTRGPVTLGNLAPRQQLGHFIKEPFSKVMVPAVARLAHARLLEKQARMREQAETSPFNRLTGKGPWGIVTSGVAAAYVEDAILELGLADRITLLKLGVTNPLPERLIADFLGRVEKVLVVEELEPFLEDSLKAIAQVRGLTLPIQGKGQGLFSRLYEYQPALVRQVMARYFGVSCETPEPPAPSELYGAELPDRPPNLCPGCPHRAMYYAVKIGLKDLGREGIFPTDIGCYTLGLLPPLSMADYLICMGSSISTAAGISRATGQTVVAFIGDSTFFHAGLTGLANAAHNGHDFVLVILDNGTTAMTGHQPHPGVTMVPSGYPGKPINLPGIVRALGVEQVWLVNPFKYRDTLAATKAALDAKGLRVIISQAPCFLYEARITGKKRKARFQVMGDCGDCRHCLDYFGCPAMSVKPDAGSTQMFIDHDLCSGCAFCVQFCECIRPVKAG</sequence>
<dbReference type="GO" id="GO:0044281">
    <property type="term" value="P:small molecule metabolic process"/>
    <property type="evidence" value="ECO:0007669"/>
    <property type="project" value="UniProtKB-ARBA"/>
</dbReference>
<dbReference type="FunFam" id="3.40.50.970:FF:000039">
    <property type="entry name" value="Indolepyruvate oxidoreductase subunit IorA"/>
    <property type="match status" value="1"/>
</dbReference>
<name>A0A7V6DR64_9BACT</name>
<keyword evidence="8 14" id="KW-0249">Electron transport</keyword>
<dbReference type="EMBL" id="DTGR01000226">
    <property type="protein sequence ID" value="HHS30944.1"/>
    <property type="molecule type" value="Genomic_DNA"/>
</dbReference>
<dbReference type="GO" id="GO:0051539">
    <property type="term" value="F:4 iron, 4 sulfur cluster binding"/>
    <property type="evidence" value="ECO:0007669"/>
    <property type="project" value="UniProtKB-UniRule"/>
</dbReference>
<evidence type="ECO:0000256" key="2">
    <source>
        <dbReference type="ARBA" id="ARBA00011238"/>
    </source>
</evidence>
<dbReference type="PROSITE" id="PS51379">
    <property type="entry name" value="4FE4S_FER_2"/>
    <property type="match status" value="1"/>
</dbReference>
<comment type="function">
    <text evidence="1 14">Catalyzes the ferredoxin-dependent oxidative decarboxylation of arylpyruvates.</text>
</comment>
<dbReference type="InterPro" id="IPR011766">
    <property type="entry name" value="TPP_enzyme_TPP-bd"/>
</dbReference>
<feature type="binding site" evidence="15">
    <location>
        <position position="614"/>
    </location>
    <ligand>
        <name>[4Fe-4S] cluster</name>
        <dbReference type="ChEBI" id="CHEBI:49883"/>
        <label>1</label>
    </ligand>
</feature>
<dbReference type="PANTHER" id="PTHR43710">
    <property type="entry name" value="2-HYDROXYACYL-COA LYASE"/>
    <property type="match status" value="1"/>
</dbReference>
<reference evidence="17" key="1">
    <citation type="journal article" date="2020" name="mSystems">
        <title>Genome- and Community-Level Interaction Insights into Carbon Utilization and Element Cycling Functions of Hydrothermarchaeota in Hydrothermal Sediment.</title>
        <authorList>
            <person name="Zhou Z."/>
            <person name="Liu Y."/>
            <person name="Xu W."/>
            <person name="Pan J."/>
            <person name="Luo Z.H."/>
            <person name="Li M."/>
        </authorList>
    </citation>
    <scope>NUCLEOTIDE SEQUENCE [LARGE SCALE GENOMIC DNA]</scope>
    <source>
        <strain evidence="17">SpSt-767</strain>
    </source>
</reference>
<feature type="binding site" evidence="15">
    <location>
        <position position="610"/>
    </location>
    <ligand>
        <name>[4Fe-4S] cluster</name>
        <dbReference type="ChEBI" id="CHEBI:49883"/>
        <label>2</label>
    </ligand>
</feature>
<dbReference type="CDD" id="cd07034">
    <property type="entry name" value="TPP_PYR_PFOR_IOR-alpha_like"/>
    <property type="match status" value="1"/>
</dbReference>
<comment type="subunit">
    <text evidence="2">Heterodimer of the IorA and IorB subunits.</text>
</comment>
<dbReference type="InterPro" id="IPR045025">
    <property type="entry name" value="HACL1-like"/>
</dbReference>
<organism evidence="17">
    <name type="scientific">Desulfobacca acetoxidans</name>
    <dbReference type="NCBI Taxonomy" id="60893"/>
    <lineage>
        <taxon>Bacteria</taxon>
        <taxon>Pseudomonadati</taxon>
        <taxon>Thermodesulfobacteriota</taxon>
        <taxon>Desulfobaccia</taxon>
        <taxon>Desulfobaccales</taxon>
        <taxon>Desulfobaccaceae</taxon>
        <taxon>Desulfobacca</taxon>
    </lineage>
</organism>
<dbReference type="GO" id="GO:0046872">
    <property type="term" value="F:metal ion binding"/>
    <property type="evidence" value="ECO:0007669"/>
    <property type="project" value="UniProtKB-UniRule"/>
</dbReference>
<evidence type="ECO:0000259" key="16">
    <source>
        <dbReference type="PROSITE" id="PS51379"/>
    </source>
</evidence>
<comment type="caution">
    <text evidence="17">The sequence shown here is derived from an EMBL/GenBank/DDBJ whole genome shotgun (WGS) entry which is preliminary data.</text>
</comment>
<dbReference type="SUPFAM" id="SSF52518">
    <property type="entry name" value="Thiamin diphosphate-binding fold (THDP-binding)"/>
    <property type="match status" value="2"/>
</dbReference>
<dbReference type="InterPro" id="IPR029061">
    <property type="entry name" value="THDP-binding"/>
</dbReference>
<evidence type="ECO:0000256" key="15">
    <source>
        <dbReference type="PIRSR" id="PIRSR006439-50"/>
    </source>
</evidence>
<dbReference type="InterPro" id="IPR017896">
    <property type="entry name" value="4Fe4S_Fe-S-bd"/>
</dbReference>
<feature type="binding site" evidence="15">
    <location>
        <position position="577"/>
    </location>
    <ligand>
        <name>[4Fe-4S] cluster</name>
        <dbReference type="ChEBI" id="CHEBI:49883"/>
        <label>1</label>
    </ligand>
</feature>
<comment type="cofactor">
    <cofactor evidence="14 15">
        <name>[4Fe-4S] cluster</name>
        <dbReference type="ChEBI" id="CHEBI:49883"/>
    </cofactor>
    <text evidence="14 15">Binds 2 [4Fe-4S] clusters. In this family the first cluster has a non-standard and varying [4Fe-4S] binding motif CX(2)CX(2)CX(4-5)CP.</text>
</comment>
<evidence type="ECO:0000256" key="10">
    <source>
        <dbReference type="ARBA" id="ARBA00023004"/>
    </source>
</evidence>
<dbReference type="GO" id="GO:0043805">
    <property type="term" value="F:indolepyruvate ferredoxin oxidoreductase activity"/>
    <property type="evidence" value="ECO:0007669"/>
    <property type="project" value="UniProtKB-UniRule"/>
</dbReference>
<evidence type="ECO:0000256" key="9">
    <source>
        <dbReference type="ARBA" id="ARBA00023002"/>
    </source>
</evidence>
<dbReference type="SUPFAM" id="SSF54862">
    <property type="entry name" value="4Fe-4S ferredoxins"/>
    <property type="match status" value="1"/>
</dbReference>
<protein>
    <recommendedName>
        <fullName evidence="4 14">Indolepyruvate oxidoreductase subunit IorA</fullName>
        <shortName evidence="14">IOR</shortName>
        <ecNumber evidence="3 14">1.2.7.8</ecNumber>
    </recommendedName>
    <alternativeName>
        <fullName evidence="12 14">Indolepyruvate ferredoxin oxidoreductase subunit alpha</fullName>
    </alternativeName>
</protein>
<feature type="binding site" evidence="15">
    <location>
        <position position="607"/>
    </location>
    <ligand>
        <name>[4Fe-4S] cluster</name>
        <dbReference type="ChEBI" id="CHEBI:49883"/>
        <label>2</label>
    </ligand>
</feature>
<dbReference type="CDD" id="cd02008">
    <property type="entry name" value="TPP_IOR_alpha"/>
    <property type="match status" value="1"/>
</dbReference>
<dbReference type="Pfam" id="PF01855">
    <property type="entry name" value="POR_N"/>
    <property type="match status" value="1"/>
</dbReference>
<dbReference type="PANTHER" id="PTHR43710:SF7">
    <property type="entry name" value="INDOLEPYRUVATE OXIDOREDUCTASE SUBUNIT IORA"/>
    <property type="match status" value="1"/>
</dbReference>
<keyword evidence="10 14" id="KW-0408">Iron</keyword>